<accession>A0ABD4XIQ2</accession>
<protein>
    <recommendedName>
        <fullName evidence="3">DUF8208 domain-containing protein</fullName>
    </recommendedName>
</protein>
<evidence type="ECO:0000259" key="3">
    <source>
        <dbReference type="Pfam" id="PF26635"/>
    </source>
</evidence>
<feature type="domain" description="DUF8208" evidence="3">
    <location>
        <begin position="87"/>
        <end position="373"/>
    </location>
</feature>
<dbReference type="InterPro" id="IPR058521">
    <property type="entry name" value="DUF8208"/>
</dbReference>
<dbReference type="InterPro" id="IPR058066">
    <property type="entry name" value="pXO2-14_N"/>
</dbReference>
<feature type="compositionally biased region" description="Low complexity" evidence="1">
    <location>
        <begin position="525"/>
        <end position="541"/>
    </location>
</feature>
<evidence type="ECO:0000256" key="2">
    <source>
        <dbReference type="SAM" id="Phobius"/>
    </source>
</evidence>
<feature type="compositionally biased region" description="Low complexity" evidence="1">
    <location>
        <begin position="670"/>
        <end position="692"/>
    </location>
</feature>
<feature type="compositionally biased region" description="Polar residues" evidence="1">
    <location>
        <begin position="568"/>
        <end position="597"/>
    </location>
</feature>
<dbReference type="AlphaFoldDB" id="A0ABD4XIQ2"/>
<feature type="transmembrane region" description="Helical" evidence="2">
    <location>
        <begin position="122"/>
        <end position="140"/>
    </location>
</feature>
<dbReference type="EMBL" id="JAANXN010000004">
    <property type="protein sequence ID" value="MDF8370850.1"/>
    <property type="molecule type" value="Genomic_DNA"/>
</dbReference>
<proteinExistence type="predicted"/>
<evidence type="ECO:0000313" key="4">
    <source>
        <dbReference type="EMBL" id="MDF8370850.1"/>
    </source>
</evidence>
<feature type="compositionally biased region" description="Polar residues" evidence="1">
    <location>
        <begin position="607"/>
        <end position="629"/>
    </location>
</feature>
<feature type="compositionally biased region" description="Polar residues" evidence="1">
    <location>
        <begin position="542"/>
        <end position="559"/>
    </location>
</feature>
<feature type="compositionally biased region" description="Polar residues" evidence="1">
    <location>
        <begin position="643"/>
        <end position="669"/>
    </location>
</feature>
<name>A0ABD4XIQ2_WEIPA</name>
<dbReference type="Pfam" id="PF26635">
    <property type="entry name" value="DUF8208"/>
    <property type="match status" value="1"/>
</dbReference>
<keyword evidence="2" id="KW-1133">Transmembrane helix</keyword>
<dbReference type="Proteomes" id="UP001215461">
    <property type="component" value="Unassembled WGS sequence"/>
</dbReference>
<gene>
    <name evidence="4" type="ORF">G9403_04135</name>
</gene>
<evidence type="ECO:0000256" key="1">
    <source>
        <dbReference type="SAM" id="MobiDB-lite"/>
    </source>
</evidence>
<feature type="transmembrane region" description="Helical" evidence="2">
    <location>
        <begin position="267"/>
        <end position="288"/>
    </location>
</feature>
<organism evidence="4 5">
    <name type="scientific">Weissella paramesenteroides</name>
    <name type="common">Leuconostoc paramesenteroides</name>
    <dbReference type="NCBI Taxonomy" id="1249"/>
    <lineage>
        <taxon>Bacteria</taxon>
        <taxon>Bacillati</taxon>
        <taxon>Bacillota</taxon>
        <taxon>Bacilli</taxon>
        <taxon>Lactobacillales</taxon>
        <taxon>Lactobacillaceae</taxon>
        <taxon>Weissella</taxon>
    </lineage>
</organism>
<evidence type="ECO:0000313" key="5">
    <source>
        <dbReference type="Proteomes" id="UP001215461"/>
    </source>
</evidence>
<keyword evidence="2" id="KW-0472">Membrane</keyword>
<feature type="transmembrane region" description="Helical" evidence="2">
    <location>
        <begin position="323"/>
        <end position="347"/>
    </location>
</feature>
<reference evidence="4 5" key="1">
    <citation type="submission" date="2020-03" db="EMBL/GenBank/DDBJ databases">
        <title>Comparative genomics of Weissella paramesenteroides.</title>
        <authorList>
            <person name="Kant R."/>
            <person name="Takala T."/>
            <person name="Saris P."/>
        </authorList>
    </citation>
    <scope>NUCLEOTIDE SEQUENCE [LARGE SCALE GENOMIC DNA]</scope>
    <source>
        <strain evidence="4 5">SJ27-4</strain>
    </source>
</reference>
<feature type="region of interest" description="Disordered" evidence="1">
    <location>
        <begin position="466"/>
        <end position="764"/>
    </location>
</feature>
<sequence>MIGLVPLPASGPTNAFYESWADYLQPKSRMFLSVLQMMCQGIADLCYDLANAVLTAWHAAWKLMDFSSLFTKADGSGQDMSGYGLTQYIGVFFMIGIIILALMLAIQVIQFNLTSGRRGKEWPAGIVTAVIIITMVPLLISGGTKVAKSMNTELLGGTSTTDVRSGSHSILTDIWKNNSVDLKKVAQANFNVDDKKIHDYSPIQKNSSNAIVKSSIFTDTMDDKAKKGLKKEARDVFTKKQGADNREDLDKGGWLKGTEEVYPRVKVNWIGIIAAEIVFAIVGFLAIIELIVRFFRLAYYSLTLLALAFRDMEGKKAMQILHVMEGSILGMALLPLNLVLFFAFVQWGMTAINDQNLSWGPYTVVSVALLLAAGKGLLSGFALIDDWTGMPTGHGGTASGLIGAVAATAGVGRASKGLAGSAVRTAGTVGHGVAKGGQKAMAGGQKAIAGGQKVAIGAQAMKEKVSQAGKRGNATQQAVQGGASGGQGQQTATSANSIGTSGLPINAAASGPNTSADHPETVSQAAGVTTTGANTTSDTQAVPGTSGSRTPAQAHNPGTQPGRAINGNAGTMAQTNQTTGDQPVNGSVLGSGNTATGGQPGLILPNNVANSSGSSELPQTSVTSRNGSQAAVRPAVNPPKTTPMPSATGRQSVQSQPMGSFNGSTVAPTTSSPAMSNQQSSQMQQPQPNSTPVQPVNSVGTNRQPVNNQGVTSQQKTSQRGTVQPTNRVQTNQRATNNTYNNLQREVQQDLRQVYPRKDNPQRS</sequence>
<feature type="transmembrane region" description="Helical" evidence="2">
    <location>
        <begin position="88"/>
        <end position="110"/>
    </location>
</feature>
<keyword evidence="2" id="KW-0812">Transmembrane</keyword>
<dbReference type="RefSeq" id="WP_277362139.1">
    <property type="nucleotide sequence ID" value="NZ_JAANXN010000004.1"/>
</dbReference>
<feature type="compositionally biased region" description="Polar residues" evidence="1">
    <location>
        <begin position="693"/>
        <end position="746"/>
    </location>
</feature>
<feature type="compositionally biased region" description="Polar residues" evidence="1">
    <location>
        <begin position="511"/>
        <end position="524"/>
    </location>
</feature>
<feature type="transmembrane region" description="Helical" evidence="2">
    <location>
        <begin position="359"/>
        <end position="384"/>
    </location>
</feature>
<comment type="caution">
    <text evidence="4">The sequence shown here is derived from an EMBL/GenBank/DDBJ whole genome shotgun (WGS) entry which is preliminary data.</text>
</comment>
<dbReference type="NCBIfam" id="NF045890">
    <property type="entry name" value="conj_pls20_p028"/>
    <property type="match status" value="1"/>
</dbReference>